<keyword evidence="3" id="KW-0813">Transport</keyword>
<evidence type="ECO:0000256" key="11">
    <source>
        <dbReference type="SAM" id="Phobius"/>
    </source>
</evidence>
<evidence type="ECO:0000256" key="2">
    <source>
        <dbReference type="ARBA" id="ARBA00004141"/>
    </source>
</evidence>
<feature type="transmembrane region" description="Helical" evidence="11">
    <location>
        <begin position="201"/>
        <end position="219"/>
    </location>
</feature>
<dbReference type="PANTHER" id="PTHR10106:SF0">
    <property type="entry name" value="LD36721P"/>
    <property type="match status" value="1"/>
</dbReference>
<comment type="cofactor">
    <cofactor evidence="1">
        <name>heme b</name>
        <dbReference type="ChEBI" id="CHEBI:60344"/>
    </cofactor>
</comment>
<dbReference type="PANTHER" id="PTHR10106">
    <property type="entry name" value="CYTOCHROME B561-RELATED"/>
    <property type="match status" value="1"/>
</dbReference>
<sequence>MALLFDPHFTILREDQSVKLFNIFLVISQGFGGLAILLVTIWMGAYENGFSWTEDPERQFHYHPTFMVMGMVRSFGKYIFKRLILRSNTSFEVFLYGESMLVYRIFRKERKKFSKTLHVCLHSMVLVFMIIALKAVWDSHDLHKDEQGELDPLPNMISLHSWIGLSAVIAFCVQYAVGFVTFFAPGLSIPIRQLVMPFHQLVGMLIFVAVPITIGMGISERAAWKHTCWTRGRELCGQQAVANLVGICVFFYSLFVLLMIANPRWKRRPLPEEESLHQLTTTSED</sequence>
<keyword evidence="9" id="KW-0408">Iron</keyword>
<dbReference type="GO" id="GO:0016491">
    <property type="term" value="F:oxidoreductase activity"/>
    <property type="evidence" value="ECO:0007669"/>
    <property type="project" value="InterPro"/>
</dbReference>
<evidence type="ECO:0000259" key="12">
    <source>
        <dbReference type="PROSITE" id="PS50939"/>
    </source>
</evidence>
<reference evidence="14" key="2">
    <citation type="journal article" date="2016" name="Sci. Rep.">
        <title>Dictyocaulus viviparus genome, variome and transcriptome elucidate lungworm biology and support future intervention.</title>
        <authorList>
            <person name="McNulty S.N."/>
            <person name="Strube C."/>
            <person name="Rosa B.A."/>
            <person name="Martin J.C."/>
            <person name="Tyagi R."/>
            <person name="Choi Y.J."/>
            <person name="Wang Q."/>
            <person name="Hallsworth Pepin K."/>
            <person name="Zhang X."/>
            <person name="Ozersky P."/>
            <person name="Wilson R.K."/>
            <person name="Sternberg P.W."/>
            <person name="Gasser R.B."/>
            <person name="Mitreva M."/>
        </authorList>
    </citation>
    <scope>NUCLEOTIDE SEQUENCE [LARGE SCALE GENOMIC DNA]</scope>
    <source>
        <strain evidence="14">HannoverDv2000</strain>
    </source>
</reference>
<keyword evidence="6" id="KW-0479">Metal-binding</keyword>
<dbReference type="STRING" id="29172.A0A0D8YA96"/>
<reference evidence="13 14" key="1">
    <citation type="submission" date="2013-11" db="EMBL/GenBank/DDBJ databases">
        <title>Draft genome of the bovine lungworm Dictyocaulus viviparus.</title>
        <authorList>
            <person name="Mitreva M."/>
        </authorList>
    </citation>
    <scope>NUCLEOTIDE SEQUENCE [LARGE SCALE GENOMIC DNA]</scope>
    <source>
        <strain evidence="13 14">HannoverDv2000</strain>
    </source>
</reference>
<proteinExistence type="predicted"/>
<keyword evidence="4" id="KW-0349">Heme</keyword>
<dbReference type="InterPro" id="IPR006593">
    <property type="entry name" value="Cyt_b561/ferric_Rdtase_TM"/>
</dbReference>
<evidence type="ECO:0000256" key="8">
    <source>
        <dbReference type="ARBA" id="ARBA00022989"/>
    </source>
</evidence>
<gene>
    <name evidence="13" type="ORF">DICVIV_00955</name>
</gene>
<dbReference type="OrthoDB" id="907479at2759"/>
<evidence type="ECO:0000256" key="10">
    <source>
        <dbReference type="ARBA" id="ARBA00023136"/>
    </source>
</evidence>
<dbReference type="EMBL" id="KN716158">
    <property type="protein sequence ID" value="KJH52909.1"/>
    <property type="molecule type" value="Genomic_DNA"/>
</dbReference>
<evidence type="ECO:0000256" key="7">
    <source>
        <dbReference type="ARBA" id="ARBA00022982"/>
    </source>
</evidence>
<dbReference type="AlphaFoldDB" id="A0A0D8YA96"/>
<protein>
    <submittedName>
        <fullName evidence="13">Cytochrome b561</fullName>
    </submittedName>
</protein>
<organism evidence="13 14">
    <name type="scientific">Dictyocaulus viviparus</name>
    <name type="common">Bovine lungworm</name>
    <dbReference type="NCBI Taxonomy" id="29172"/>
    <lineage>
        <taxon>Eukaryota</taxon>
        <taxon>Metazoa</taxon>
        <taxon>Ecdysozoa</taxon>
        <taxon>Nematoda</taxon>
        <taxon>Chromadorea</taxon>
        <taxon>Rhabditida</taxon>
        <taxon>Rhabditina</taxon>
        <taxon>Rhabditomorpha</taxon>
        <taxon>Strongyloidea</taxon>
        <taxon>Metastrongylidae</taxon>
        <taxon>Dictyocaulus</taxon>
    </lineage>
</organism>
<keyword evidence="10 11" id="KW-0472">Membrane</keyword>
<dbReference type="GO" id="GO:0016020">
    <property type="term" value="C:membrane"/>
    <property type="evidence" value="ECO:0007669"/>
    <property type="project" value="UniProtKB-SubCell"/>
</dbReference>
<evidence type="ECO:0000256" key="6">
    <source>
        <dbReference type="ARBA" id="ARBA00022723"/>
    </source>
</evidence>
<evidence type="ECO:0000256" key="4">
    <source>
        <dbReference type="ARBA" id="ARBA00022617"/>
    </source>
</evidence>
<evidence type="ECO:0000256" key="3">
    <source>
        <dbReference type="ARBA" id="ARBA00022448"/>
    </source>
</evidence>
<dbReference type="GO" id="GO:0046872">
    <property type="term" value="F:metal ion binding"/>
    <property type="evidence" value="ECO:0007669"/>
    <property type="project" value="UniProtKB-KW"/>
</dbReference>
<dbReference type="Proteomes" id="UP000053766">
    <property type="component" value="Unassembled WGS sequence"/>
</dbReference>
<feature type="transmembrane region" description="Helical" evidence="11">
    <location>
        <begin position="20"/>
        <end position="42"/>
    </location>
</feature>
<evidence type="ECO:0000256" key="5">
    <source>
        <dbReference type="ARBA" id="ARBA00022692"/>
    </source>
</evidence>
<keyword evidence="8 11" id="KW-1133">Transmembrane helix</keyword>
<comment type="subcellular location">
    <subcellularLocation>
        <location evidence="2">Membrane</location>
        <topology evidence="2">Multi-pass membrane protein</topology>
    </subcellularLocation>
</comment>
<evidence type="ECO:0000313" key="13">
    <source>
        <dbReference type="EMBL" id="KJH52909.1"/>
    </source>
</evidence>
<name>A0A0D8YA96_DICVI</name>
<keyword evidence="7" id="KW-0249">Electron transport</keyword>
<accession>A0A0D8YA96</accession>
<dbReference type="Gene3D" id="1.20.120.1770">
    <property type="match status" value="1"/>
</dbReference>
<evidence type="ECO:0000256" key="9">
    <source>
        <dbReference type="ARBA" id="ARBA00023004"/>
    </source>
</evidence>
<feature type="domain" description="Cytochrome b561" evidence="12">
    <location>
        <begin position="27"/>
        <end position="261"/>
    </location>
</feature>
<dbReference type="Pfam" id="PF03188">
    <property type="entry name" value="Cytochrom_B561"/>
    <property type="match status" value="1"/>
</dbReference>
<evidence type="ECO:0000313" key="14">
    <source>
        <dbReference type="Proteomes" id="UP000053766"/>
    </source>
</evidence>
<feature type="transmembrane region" description="Helical" evidence="11">
    <location>
        <begin position="239"/>
        <end position="261"/>
    </location>
</feature>
<dbReference type="InterPro" id="IPR043205">
    <property type="entry name" value="CYB561/CYBRD1-like"/>
</dbReference>
<feature type="transmembrane region" description="Helical" evidence="11">
    <location>
        <begin position="157"/>
        <end position="189"/>
    </location>
</feature>
<dbReference type="FunFam" id="1.20.120.1770:FF:000001">
    <property type="entry name" value="Cytochrome b reductase 1"/>
    <property type="match status" value="1"/>
</dbReference>
<dbReference type="PROSITE" id="PS50939">
    <property type="entry name" value="CYTOCHROME_B561"/>
    <property type="match status" value="1"/>
</dbReference>
<evidence type="ECO:0000256" key="1">
    <source>
        <dbReference type="ARBA" id="ARBA00001970"/>
    </source>
</evidence>
<keyword evidence="5 11" id="KW-0812">Transmembrane</keyword>
<feature type="transmembrane region" description="Helical" evidence="11">
    <location>
        <begin position="116"/>
        <end position="137"/>
    </location>
</feature>
<keyword evidence="14" id="KW-1185">Reference proteome</keyword>
<dbReference type="SMART" id="SM00665">
    <property type="entry name" value="B561"/>
    <property type="match status" value="1"/>
</dbReference>